<accession>A0A2P2KDG0</accession>
<dbReference type="AlphaFoldDB" id="A0A2P2KDG0"/>
<proteinExistence type="predicted"/>
<dbReference type="EMBL" id="GGEC01023197">
    <property type="protein sequence ID" value="MBX03681.1"/>
    <property type="molecule type" value="Transcribed_RNA"/>
</dbReference>
<evidence type="ECO:0000313" key="1">
    <source>
        <dbReference type="EMBL" id="MBX03681.1"/>
    </source>
</evidence>
<organism evidence="1">
    <name type="scientific">Rhizophora mucronata</name>
    <name type="common">Asiatic mangrove</name>
    <dbReference type="NCBI Taxonomy" id="61149"/>
    <lineage>
        <taxon>Eukaryota</taxon>
        <taxon>Viridiplantae</taxon>
        <taxon>Streptophyta</taxon>
        <taxon>Embryophyta</taxon>
        <taxon>Tracheophyta</taxon>
        <taxon>Spermatophyta</taxon>
        <taxon>Magnoliopsida</taxon>
        <taxon>eudicotyledons</taxon>
        <taxon>Gunneridae</taxon>
        <taxon>Pentapetalae</taxon>
        <taxon>rosids</taxon>
        <taxon>fabids</taxon>
        <taxon>Malpighiales</taxon>
        <taxon>Rhizophoraceae</taxon>
        <taxon>Rhizophora</taxon>
    </lineage>
</organism>
<sequence length="53" mass="6165">MRKYLKTVMIYAHAAWTFGVGIEFEDASWTDDVAVEPEDLLYQSKNKVKIVRT</sequence>
<reference evidence="1" key="1">
    <citation type="submission" date="2018-02" db="EMBL/GenBank/DDBJ databases">
        <title>Rhizophora mucronata_Transcriptome.</title>
        <authorList>
            <person name="Meera S.P."/>
            <person name="Sreeshan A."/>
            <person name="Augustine A."/>
        </authorList>
    </citation>
    <scope>NUCLEOTIDE SEQUENCE</scope>
    <source>
        <tissue evidence="1">Leaf</tissue>
    </source>
</reference>
<protein>
    <submittedName>
        <fullName evidence="1">Uncharacterized protein</fullName>
    </submittedName>
</protein>
<name>A0A2P2KDG0_RHIMU</name>